<dbReference type="SUPFAM" id="SSF51735">
    <property type="entry name" value="NAD(P)-binding Rossmann-fold domains"/>
    <property type="match status" value="1"/>
</dbReference>
<proteinExistence type="inferred from homology"/>
<dbReference type="CDD" id="cd05233">
    <property type="entry name" value="SDR_c"/>
    <property type="match status" value="1"/>
</dbReference>
<dbReference type="GO" id="GO:0016491">
    <property type="term" value="F:oxidoreductase activity"/>
    <property type="evidence" value="ECO:0007669"/>
    <property type="project" value="UniProtKB-KW"/>
</dbReference>
<dbReference type="PATRIC" id="fig|937777.3.peg.3416"/>
<name>L0A708_DEIPD</name>
<gene>
    <name evidence="5" type="ordered locus">Deipe_3403</name>
</gene>
<keyword evidence="6" id="KW-1185">Reference proteome</keyword>
<dbReference type="OrthoDB" id="151996at2"/>
<comment type="similarity">
    <text evidence="1 3">Belongs to the short-chain dehydrogenases/reductases (SDR) family.</text>
</comment>
<evidence type="ECO:0000256" key="3">
    <source>
        <dbReference type="RuleBase" id="RU000363"/>
    </source>
</evidence>
<dbReference type="EMBL" id="CP003382">
    <property type="protein sequence ID" value="AFZ68840.1"/>
    <property type="molecule type" value="Genomic_DNA"/>
</dbReference>
<keyword evidence="2" id="KW-0560">Oxidoreductase</keyword>
<dbReference type="HOGENOM" id="CLU_010194_2_1_0"/>
<dbReference type="SMART" id="SM00822">
    <property type="entry name" value="PKS_KR"/>
    <property type="match status" value="1"/>
</dbReference>
<dbReference type="Proteomes" id="UP000010467">
    <property type="component" value="Chromosome"/>
</dbReference>
<reference evidence="6" key="1">
    <citation type="submission" date="2012-03" db="EMBL/GenBank/DDBJ databases">
        <title>Complete sequence of chromosome of Deinococcus peraridilitoris DSM 19664.</title>
        <authorList>
            <person name="Lucas S."/>
            <person name="Copeland A."/>
            <person name="Lapidus A."/>
            <person name="Glavina del Rio T."/>
            <person name="Dalin E."/>
            <person name="Tice H."/>
            <person name="Bruce D."/>
            <person name="Goodwin L."/>
            <person name="Pitluck S."/>
            <person name="Peters L."/>
            <person name="Mikhailova N."/>
            <person name="Lu M."/>
            <person name="Kyrpides N."/>
            <person name="Mavromatis K."/>
            <person name="Ivanova N."/>
            <person name="Brettin T."/>
            <person name="Detter J.C."/>
            <person name="Han C."/>
            <person name="Larimer F."/>
            <person name="Land M."/>
            <person name="Hauser L."/>
            <person name="Markowitz V."/>
            <person name="Cheng J.-F."/>
            <person name="Hugenholtz P."/>
            <person name="Woyke T."/>
            <person name="Wu D."/>
            <person name="Pukall R."/>
            <person name="Steenblock K."/>
            <person name="Brambilla E."/>
            <person name="Klenk H.-P."/>
            <person name="Eisen J.A."/>
        </authorList>
    </citation>
    <scope>NUCLEOTIDE SEQUENCE [LARGE SCALE GENOMIC DNA]</scope>
    <source>
        <strain evidence="6">DSM 19664 / LMG 22246 / CIP 109416 / KR-200</strain>
    </source>
</reference>
<dbReference type="InterPro" id="IPR057326">
    <property type="entry name" value="KR_dom"/>
</dbReference>
<evidence type="ECO:0000256" key="2">
    <source>
        <dbReference type="ARBA" id="ARBA00023002"/>
    </source>
</evidence>
<dbReference type="PRINTS" id="PR00080">
    <property type="entry name" value="SDRFAMILY"/>
</dbReference>
<dbReference type="RefSeq" id="WP_015237138.1">
    <property type="nucleotide sequence ID" value="NC_019793.1"/>
</dbReference>
<dbReference type="Gene3D" id="3.40.50.720">
    <property type="entry name" value="NAD(P)-binding Rossmann-like Domain"/>
    <property type="match status" value="1"/>
</dbReference>
<dbReference type="FunFam" id="3.40.50.720:FF:000084">
    <property type="entry name" value="Short-chain dehydrogenase reductase"/>
    <property type="match status" value="1"/>
</dbReference>
<evidence type="ECO:0000259" key="4">
    <source>
        <dbReference type="SMART" id="SM00822"/>
    </source>
</evidence>
<dbReference type="STRING" id="937777.Deipe_3403"/>
<sequence>MKHTLLWAGLGVGALLAYRRLTATPLELAGKVALVTGGSRGLGLILSRQLAAQGAHLVIVARDEGELRRAEEELADRGARVLAIVCDVADPDQVTAAVKRTVDHYGRLDILINNAGIIQVGPLETMILEDYHAAMDVNFWGALHFMLAVRDTMKAQGGGRIVNIASIGGKVAVPHLVPYAASKFALVGLSEGWRAELLKDKVLVTTICPNLMRTGSPRNAEFKGRHEQEYQWFALSDNLPGLSQSGESAAAEIIDALRFGRAEVVTGIPAKLLATFHALFPGQTTNLLAVANTFLPARGGIGTQSRKGFESETPLTRRFPLKEQAELAHNQE</sequence>
<dbReference type="KEGG" id="dpd:Deipe_3403"/>
<dbReference type="InterPro" id="IPR020904">
    <property type="entry name" value="Sc_DH/Rdtase_CS"/>
</dbReference>
<feature type="domain" description="Ketoreductase" evidence="4">
    <location>
        <begin position="31"/>
        <end position="196"/>
    </location>
</feature>
<evidence type="ECO:0000313" key="6">
    <source>
        <dbReference type="Proteomes" id="UP000010467"/>
    </source>
</evidence>
<evidence type="ECO:0000313" key="5">
    <source>
        <dbReference type="EMBL" id="AFZ68840.1"/>
    </source>
</evidence>
<dbReference type="PANTHER" id="PTHR44196:SF1">
    <property type="entry name" value="DEHYDROGENASE_REDUCTASE SDR FAMILY MEMBER 7B"/>
    <property type="match status" value="1"/>
</dbReference>
<dbReference type="Pfam" id="PF00106">
    <property type="entry name" value="adh_short"/>
    <property type="match status" value="1"/>
</dbReference>
<dbReference type="PROSITE" id="PS00061">
    <property type="entry name" value="ADH_SHORT"/>
    <property type="match status" value="1"/>
</dbReference>
<dbReference type="PANTHER" id="PTHR44196">
    <property type="entry name" value="DEHYDROGENASE/REDUCTASE SDR FAMILY MEMBER 7B"/>
    <property type="match status" value="1"/>
</dbReference>
<dbReference type="InterPro" id="IPR002347">
    <property type="entry name" value="SDR_fam"/>
</dbReference>
<organism evidence="5 6">
    <name type="scientific">Deinococcus peraridilitoris (strain DSM 19664 / LMG 22246 / CIP 109416 / KR-200)</name>
    <dbReference type="NCBI Taxonomy" id="937777"/>
    <lineage>
        <taxon>Bacteria</taxon>
        <taxon>Thermotogati</taxon>
        <taxon>Deinococcota</taxon>
        <taxon>Deinococci</taxon>
        <taxon>Deinococcales</taxon>
        <taxon>Deinococcaceae</taxon>
        <taxon>Deinococcus</taxon>
    </lineage>
</organism>
<protein>
    <recommendedName>
        <fullName evidence="4">Ketoreductase domain-containing protein</fullName>
    </recommendedName>
</protein>
<dbReference type="PRINTS" id="PR00081">
    <property type="entry name" value="GDHRDH"/>
</dbReference>
<accession>L0A708</accession>
<dbReference type="InterPro" id="IPR036291">
    <property type="entry name" value="NAD(P)-bd_dom_sf"/>
</dbReference>
<dbReference type="eggNOG" id="COG0300">
    <property type="taxonomic scope" value="Bacteria"/>
</dbReference>
<dbReference type="GO" id="GO:0016020">
    <property type="term" value="C:membrane"/>
    <property type="evidence" value="ECO:0007669"/>
    <property type="project" value="TreeGrafter"/>
</dbReference>
<dbReference type="AlphaFoldDB" id="L0A708"/>
<evidence type="ECO:0000256" key="1">
    <source>
        <dbReference type="ARBA" id="ARBA00006484"/>
    </source>
</evidence>